<dbReference type="EMBL" id="SOHA01000039">
    <property type="protein sequence ID" value="TFD27480.1"/>
    <property type="molecule type" value="Genomic_DNA"/>
</dbReference>
<proteinExistence type="predicted"/>
<sequence>MMIVNEFDSTKNRLARYIVCARCAARRQYNFRTYNTTLCIDCRQCLTPEQQLPWKITAAELATAVAAVDPGPLRYGRINPDFRRLAA</sequence>
<keyword evidence="2" id="KW-1185">Reference proteome</keyword>
<dbReference type="Proteomes" id="UP000297472">
    <property type="component" value="Unassembled WGS sequence"/>
</dbReference>
<gene>
    <name evidence="1" type="ORF">E3T49_13125</name>
</gene>
<dbReference type="RefSeq" id="WP_134425350.1">
    <property type="nucleotide sequence ID" value="NZ_SOHA01000039.1"/>
</dbReference>
<dbReference type="AlphaFoldDB" id="A0A4Y8JSI6"/>
<reference evidence="1 2" key="1">
    <citation type="submission" date="2019-03" db="EMBL/GenBank/DDBJ databases">
        <title>Genomics of glacier-inhabiting Cryobacterium strains.</title>
        <authorList>
            <person name="Liu Q."/>
            <person name="Xin Y.-H."/>
        </authorList>
    </citation>
    <scope>NUCLEOTIDE SEQUENCE [LARGE SCALE GENOMIC DNA]</scope>
    <source>
        <strain evidence="1 2">TMT1-51</strain>
    </source>
</reference>
<evidence type="ECO:0000313" key="2">
    <source>
        <dbReference type="Proteomes" id="UP000297472"/>
    </source>
</evidence>
<protein>
    <submittedName>
        <fullName evidence="1">Uncharacterized protein</fullName>
    </submittedName>
</protein>
<accession>A0A4Y8JSI6</accession>
<evidence type="ECO:0000313" key="1">
    <source>
        <dbReference type="EMBL" id="TFD27480.1"/>
    </source>
</evidence>
<organism evidence="1 2">
    <name type="scientific">Cryobacterium cryoconiti</name>
    <dbReference type="NCBI Taxonomy" id="1259239"/>
    <lineage>
        <taxon>Bacteria</taxon>
        <taxon>Bacillati</taxon>
        <taxon>Actinomycetota</taxon>
        <taxon>Actinomycetes</taxon>
        <taxon>Micrococcales</taxon>
        <taxon>Microbacteriaceae</taxon>
        <taxon>Cryobacterium</taxon>
    </lineage>
</organism>
<comment type="caution">
    <text evidence="1">The sequence shown here is derived from an EMBL/GenBank/DDBJ whole genome shotgun (WGS) entry which is preliminary data.</text>
</comment>
<name>A0A4Y8JSI6_9MICO</name>